<dbReference type="EMBL" id="QJKJ01012007">
    <property type="protein sequence ID" value="RDX69681.1"/>
    <property type="molecule type" value="Genomic_DNA"/>
</dbReference>
<gene>
    <name evidence="1" type="ORF">CR513_51173</name>
</gene>
<reference evidence="1" key="1">
    <citation type="submission" date="2018-05" db="EMBL/GenBank/DDBJ databases">
        <title>Draft genome of Mucuna pruriens seed.</title>
        <authorList>
            <person name="Nnadi N.E."/>
            <person name="Vos R."/>
            <person name="Hasami M.H."/>
            <person name="Devisetty U.K."/>
            <person name="Aguiy J.C."/>
        </authorList>
    </citation>
    <scope>NUCLEOTIDE SEQUENCE [LARGE SCALE GENOMIC DNA]</scope>
    <source>
        <strain evidence="1">JCA_2017</strain>
    </source>
</reference>
<keyword evidence="2" id="KW-1185">Reference proteome</keyword>
<dbReference type="AlphaFoldDB" id="A0A371EUK9"/>
<evidence type="ECO:0000313" key="1">
    <source>
        <dbReference type="EMBL" id="RDX69681.1"/>
    </source>
</evidence>
<name>A0A371EUK9_MUCPR</name>
<sequence length="117" mass="13070">MATSSFGREYALETELQTSYVIENQIKYKVRNLEFLDNLPSTMIANGGTTVSAWAEMLLLSRDVPDIQACKTSLNLLTATLYPNFPQLLYYMSRSIGGLGIAGAPAQHWALHLLDWQ</sequence>
<proteinExistence type="predicted"/>
<evidence type="ECO:0000313" key="2">
    <source>
        <dbReference type="Proteomes" id="UP000257109"/>
    </source>
</evidence>
<accession>A0A371EUK9</accession>
<comment type="caution">
    <text evidence="1">The sequence shown here is derived from an EMBL/GenBank/DDBJ whole genome shotgun (WGS) entry which is preliminary data.</text>
</comment>
<dbReference type="Proteomes" id="UP000257109">
    <property type="component" value="Unassembled WGS sequence"/>
</dbReference>
<organism evidence="1 2">
    <name type="scientific">Mucuna pruriens</name>
    <name type="common">Velvet bean</name>
    <name type="synonym">Dolichos pruriens</name>
    <dbReference type="NCBI Taxonomy" id="157652"/>
    <lineage>
        <taxon>Eukaryota</taxon>
        <taxon>Viridiplantae</taxon>
        <taxon>Streptophyta</taxon>
        <taxon>Embryophyta</taxon>
        <taxon>Tracheophyta</taxon>
        <taxon>Spermatophyta</taxon>
        <taxon>Magnoliopsida</taxon>
        <taxon>eudicotyledons</taxon>
        <taxon>Gunneridae</taxon>
        <taxon>Pentapetalae</taxon>
        <taxon>rosids</taxon>
        <taxon>fabids</taxon>
        <taxon>Fabales</taxon>
        <taxon>Fabaceae</taxon>
        <taxon>Papilionoideae</taxon>
        <taxon>50 kb inversion clade</taxon>
        <taxon>NPAAA clade</taxon>
        <taxon>indigoferoid/millettioid clade</taxon>
        <taxon>Phaseoleae</taxon>
        <taxon>Mucuna</taxon>
    </lineage>
</organism>
<protein>
    <submittedName>
        <fullName evidence="1">Uncharacterized protein</fullName>
    </submittedName>
</protein>
<feature type="non-terminal residue" evidence="1">
    <location>
        <position position="117"/>
    </location>
</feature>
<feature type="non-terminal residue" evidence="1">
    <location>
        <position position="1"/>
    </location>
</feature>